<dbReference type="AlphaFoldDB" id="A0A0A9ERX2"/>
<accession>A0A0A9ERX2</accession>
<protein>
    <submittedName>
        <fullName evidence="1">Uncharacterized protein</fullName>
    </submittedName>
</protein>
<sequence length="44" mass="5090">MCPDLVRRKFTLQSTNLVFFQPLAQNIFLVTIDFALTTLTPIDF</sequence>
<dbReference type="EMBL" id="GBRH01195039">
    <property type="protein sequence ID" value="JAE02857.1"/>
    <property type="molecule type" value="Transcribed_RNA"/>
</dbReference>
<organism evidence="1">
    <name type="scientific">Arundo donax</name>
    <name type="common">Giant reed</name>
    <name type="synonym">Donax arundinaceus</name>
    <dbReference type="NCBI Taxonomy" id="35708"/>
    <lineage>
        <taxon>Eukaryota</taxon>
        <taxon>Viridiplantae</taxon>
        <taxon>Streptophyta</taxon>
        <taxon>Embryophyta</taxon>
        <taxon>Tracheophyta</taxon>
        <taxon>Spermatophyta</taxon>
        <taxon>Magnoliopsida</taxon>
        <taxon>Liliopsida</taxon>
        <taxon>Poales</taxon>
        <taxon>Poaceae</taxon>
        <taxon>PACMAD clade</taxon>
        <taxon>Arundinoideae</taxon>
        <taxon>Arundineae</taxon>
        <taxon>Arundo</taxon>
    </lineage>
</organism>
<reference evidence="1" key="1">
    <citation type="submission" date="2014-09" db="EMBL/GenBank/DDBJ databases">
        <authorList>
            <person name="Magalhaes I.L.F."/>
            <person name="Oliveira U."/>
            <person name="Santos F.R."/>
            <person name="Vidigal T.H.D.A."/>
            <person name="Brescovit A.D."/>
            <person name="Santos A.J."/>
        </authorList>
    </citation>
    <scope>NUCLEOTIDE SEQUENCE</scope>
    <source>
        <tissue evidence="1">Shoot tissue taken approximately 20 cm above the soil surface</tissue>
    </source>
</reference>
<reference evidence="1" key="2">
    <citation type="journal article" date="2015" name="Data Brief">
        <title>Shoot transcriptome of the giant reed, Arundo donax.</title>
        <authorList>
            <person name="Barrero R.A."/>
            <person name="Guerrero F.D."/>
            <person name="Moolhuijzen P."/>
            <person name="Goolsby J.A."/>
            <person name="Tidwell J."/>
            <person name="Bellgard S.E."/>
            <person name="Bellgard M.I."/>
        </authorList>
    </citation>
    <scope>NUCLEOTIDE SEQUENCE</scope>
    <source>
        <tissue evidence="1">Shoot tissue taken approximately 20 cm above the soil surface</tissue>
    </source>
</reference>
<name>A0A0A9ERX2_ARUDO</name>
<proteinExistence type="predicted"/>
<evidence type="ECO:0000313" key="1">
    <source>
        <dbReference type="EMBL" id="JAE02857.1"/>
    </source>
</evidence>